<evidence type="ECO:0000256" key="5">
    <source>
        <dbReference type="ARBA" id="ARBA00022679"/>
    </source>
</evidence>
<evidence type="ECO:0000259" key="20">
    <source>
        <dbReference type="SMART" id="SM00014"/>
    </source>
</evidence>
<comment type="cofactor">
    <cofactor evidence="18">
        <name>Mg(2+)</name>
        <dbReference type="ChEBI" id="CHEBI:18420"/>
    </cofactor>
    <text evidence="18">Mn(2+), Zn(2+), Cd(2+) and Co(2+) support activity to lesser extents.</text>
</comment>
<keyword evidence="6 19" id="KW-0812">Transmembrane</keyword>
<accession>A0A1C0A4Z7</accession>
<proteinExistence type="inferred from homology"/>
<evidence type="ECO:0000256" key="19">
    <source>
        <dbReference type="SAM" id="Phobius"/>
    </source>
</evidence>
<evidence type="ECO:0000256" key="7">
    <source>
        <dbReference type="ARBA" id="ARBA00022741"/>
    </source>
</evidence>
<dbReference type="InterPro" id="IPR000829">
    <property type="entry name" value="DAGK"/>
</dbReference>
<feature type="binding site" evidence="18">
    <location>
        <position position="73"/>
    </location>
    <ligand>
        <name>a divalent metal cation</name>
        <dbReference type="ChEBI" id="CHEBI:60240"/>
    </ligand>
</feature>
<keyword evidence="3" id="KW-1003">Cell membrane</keyword>
<dbReference type="Pfam" id="PF01219">
    <property type="entry name" value="DAGK_prokar"/>
    <property type="match status" value="1"/>
</dbReference>
<dbReference type="RefSeq" id="WP_068719097.1">
    <property type="nucleotide sequence ID" value="NZ_LWDV01000010.1"/>
</dbReference>
<evidence type="ECO:0000256" key="3">
    <source>
        <dbReference type="ARBA" id="ARBA00022475"/>
    </source>
</evidence>
<evidence type="ECO:0000256" key="8">
    <source>
        <dbReference type="ARBA" id="ARBA00022777"/>
    </source>
</evidence>
<dbReference type="SUPFAM" id="SSF48317">
    <property type="entry name" value="Acid phosphatase/Vanadium-dependent haloperoxidase"/>
    <property type="match status" value="1"/>
</dbReference>
<comment type="similarity">
    <text evidence="2">Belongs to the bacterial diacylglycerol kinase family.</text>
</comment>
<evidence type="ECO:0000256" key="2">
    <source>
        <dbReference type="ARBA" id="ARBA00005967"/>
    </source>
</evidence>
<protein>
    <submittedName>
        <fullName evidence="21">Diacylglycerol kinase</fullName>
    </submittedName>
</protein>
<feature type="binding site" evidence="17">
    <location>
        <begin position="91"/>
        <end position="92"/>
    </location>
    <ligand>
        <name>ATP</name>
        <dbReference type="ChEBI" id="CHEBI:30616"/>
    </ligand>
</feature>
<dbReference type="InterPro" id="IPR036938">
    <property type="entry name" value="PAP2/HPO_sf"/>
</dbReference>
<dbReference type="OrthoDB" id="9789934at2"/>
<evidence type="ECO:0000256" key="13">
    <source>
        <dbReference type="ARBA" id="ARBA00023209"/>
    </source>
</evidence>
<evidence type="ECO:0000256" key="12">
    <source>
        <dbReference type="ARBA" id="ARBA00023136"/>
    </source>
</evidence>
<evidence type="ECO:0000256" key="16">
    <source>
        <dbReference type="PIRSR" id="PIRSR600829-2"/>
    </source>
</evidence>
<evidence type="ECO:0000256" key="10">
    <source>
        <dbReference type="ARBA" id="ARBA00022989"/>
    </source>
</evidence>
<keyword evidence="8 21" id="KW-0418">Kinase</keyword>
<feature type="transmembrane region" description="Helical" evidence="19">
    <location>
        <begin position="212"/>
        <end position="232"/>
    </location>
</feature>
<dbReference type="GO" id="GO:0016301">
    <property type="term" value="F:kinase activity"/>
    <property type="evidence" value="ECO:0007669"/>
    <property type="project" value="UniProtKB-KW"/>
</dbReference>
<dbReference type="GO" id="GO:0008654">
    <property type="term" value="P:phospholipid biosynthetic process"/>
    <property type="evidence" value="ECO:0007669"/>
    <property type="project" value="UniProtKB-KW"/>
</dbReference>
<dbReference type="PANTHER" id="PTHR34299:SF1">
    <property type="entry name" value="DIACYLGLYCEROL KINASE"/>
    <property type="match status" value="1"/>
</dbReference>
<keyword evidence="5" id="KW-0808">Transferase</keyword>
<evidence type="ECO:0000256" key="17">
    <source>
        <dbReference type="PIRSR" id="PIRSR600829-3"/>
    </source>
</evidence>
<keyword evidence="18" id="KW-0479">Metal-binding</keyword>
<dbReference type="SMART" id="SM00014">
    <property type="entry name" value="acidPPc"/>
    <property type="match status" value="1"/>
</dbReference>
<dbReference type="GO" id="GO:0005524">
    <property type="term" value="F:ATP binding"/>
    <property type="evidence" value="ECO:0007669"/>
    <property type="project" value="UniProtKB-KW"/>
</dbReference>
<feature type="binding site" evidence="17">
    <location>
        <position position="25"/>
    </location>
    <ligand>
        <name>ATP</name>
        <dbReference type="ChEBI" id="CHEBI:30616"/>
    </ligand>
</feature>
<comment type="caution">
    <text evidence="21">The sequence shown here is derived from an EMBL/GenBank/DDBJ whole genome shotgun (WGS) entry which is preliminary data.</text>
</comment>
<feature type="transmembrane region" description="Helical" evidence="19">
    <location>
        <begin position="53"/>
        <end position="72"/>
    </location>
</feature>
<keyword evidence="10 19" id="KW-1133">Transmembrane helix</keyword>
<dbReference type="Proteomes" id="UP000093514">
    <property type="component" value="Unassembled WGS sequence"/>
</dbReference>
<dbReference type="Gene3D" id="1.10.287.3610">
    <property type="match status" value="1"/>
</dbReference>
<gene>
    <name evidence="21" type="ORF">U472_12670</name>
</gene>
<evidence type="ECO:0000256" key="14">
    <source>
        <dbReference type="ARBA" id="ARBA00023264"/>
    </source>
</evidence>
<feature type="transmembrane region" description="Helical" evidence="19">
    <location>
        <begin position="133"/>
        <end position="150"/>
    </location>
</feature>
<evidence type="ECO:0000256" key="11">
    <source>
        <dbReference type="ARBA" id="ARBA00023098"/>
    </source>
</evidence>
<evidence type="ECO:0000313" key="22">
    <source>
        <dbReference type="Proteomes" id="UP000093514"/>
    </source>
</evidence>
<feature type="binding site" evidence="18">
    <location>
        <position position="25"/>
    </location>
    <ligand>
        <name>a divalent metal cation</name>
        <dbReference type="ChEBI" id="CHEBI:60240"/>
    </ligand>
</feature>
<evidence type="ECO:0000256" key="15">
    <source>
        <dbReference type="PIRSR" id="PIRSR600829-1"/>
    </source>
</evidence>
<keyword evidence="18" id="KW-0460">Magnesium</keyword>
<evidence type="ECO:0000256" key="18">
    <source>
        <dbReference type="PIRSR" id="PIRSR600829-4"/>
    </source>
</evidence>
<name>A0A1C0A4Z7_9FIRM</name>
<dbReference type="Gene3D" id="1.20.144.10">
    <property type="entry name" value="Phosphatidic acid phosphatase type 2/haloperoxidase"/>
    <property type="match status" value="1"/>
</dbReference>
<organism evidence="21 22">
    <name type="scientific">Orenia metallireducens</name>
    <dbReference type="NCBI Taxonomy" id="1413210"/>
    <lineage>
        <taxon>Bacteria</taxon>
        <taxon>Bacillati</taxon>
        <taxon>Bacillota</taxon>
        <taxon>Clostridia</taxon>
        <taxon>Halanaerobiales</taxon>
        <taxon>Halobacteroidaceae</taxon>
        <taxon>Orenia</taxon>
    </lineage>
</organism>
<feature type="binding site" evidence="17">
    <location>
        <position position="73"/>
    </location>
    <ligand>
        <name>ATP</name>
        <dbReference type="ChEBI" id="CHEBI:30616"/>
    </ligand>
</feature>
<dbReference type="AlphaFoldDB" id="A0A1C0A4Z7"/>
<keyword evidence="22" id="KW-1185">Reference proteome</keyword>
<dbReference type="CDD" id="cd14266">
    <property type="entry name" value="UDPK_IM_PAP2_like"/>
    <property type="match status" value="1"/>
</dbReference>
<evidence type="ECO:0000256" key="1">
    <source>
        <dbReference type="ARBA" id="ARBA00004651"/>
    </source>
</evidence>
<feature type="transmembrane region" description="Helical" evidence="19">
    <location>
        <begin position="30"/>
        <end position="47"/>
    </location>
</feature>
<feature type="transmembrane region" description="Helical" evidence="19">
    <location>
        <begin position="171"/>
        <end position="200"/>
    </location>
</feature>
<keyword evidence="7 17" id="KW-0547">Nucleotide-binding</keyword>
<evidence type="ECO:0000256" key="4">
    <source>
        <dbReference type="ARBA" id="ARBA00022516"/>
    </source>
</evidence>
<feature type="binding site" evidence="17">
    <location>
        <position position="13"/>
    </location>
    <ligand>
        <name>ATP</name>
        <dbReference type="ChEBI" id="CHEBI:30616"/>
    </ligand>
</feature>
<sequence>MKLINNLIKSFNYAVNGIIYSLKHERNMKIHLIISVIVLLFGIFFSLNKLELLILFISITLVFFSEMINTAIERLSDLVNKEYHPTIKIIKDVAAGAVLITALNAIVVGYIIFFNDIKPLTLNLLQHIQQTPIHLTFITLILIILIVIGVKSQFNKGTPLQGGMPSGHSALAFGVMIIISNLANDALITTLALLMAVLIAQSRIEGDIHTPWEVISGAMIGSLIGILVFQLVNL</sequence>
<dbReference type="PANTHER" id="PTHR34299">
    <property type="entry name" value="DIACYLGLYCEROL KINASE"/>
    <property type="match status" value="1"/>
</dbReference>
<keyword evidence="14" id="KW-1208">Phospholipid metabolism</keyword>
<keyword evidence="13" id="KW-0594">Phospholipid biosynthesis</keyword>
<comment type="subcellular location">
    <subcellularLocation>
        <location evidence="1">Cell membrane</location>
        <topology evidence="1">Multi-pass membrane protein</topology>
    </subcellularLocation>
</comment>
<dbReference type="InterPro" id="IPR000326">
    <property type="entry name" value="PAP2/HPO"/>
</dbReference>
<dbReference type="InterPro" id="IPR036945">
    <property type="entry name" value="DAGK_sf"/>
</dbReference>
<feature type="active site" description="Proton acceptor" evidence="15">
    <location>
        <position position="66"/>
    </location>
</feature>
<feature type="binding site" evidence="16">
    <location>
        <position position="66"/>
    </location>
    <ligand>
        <name>substrate</name>
    </ligand>
</feature>
<dbReference type="EMBL" id="LWDV01000010">
    <property type="protein sequence ID" value="OCL25214.1"/>
    <property type="molecule type" value="Genomic_DNA"/>
</dbReference>
<keyword evidence="4" id="KW-0444">Lipid biosynthesis</keyword>
<feature type="domain" description="Phosphatidic acid phosphatase type 2/haloperoxidase" evidence="20">
    <location>
        <begin position="98"/>
        <end position="229"/>
    </location>
</feature>
<dbReference type="GO" id="GO:0005886">
    <property type="term" value="C:plasma membrane"/>
    <property type="evidence" value="ECO:0007669"/>
    <property type="project" value="UniProtKB-SubCell"/>
</dbReference>
<evidence type="ECO:0000256" key="9">
    <source>
        <dbReference type="ARBA" id="ARBA00022840"/>
    </source>
</evidence>
<keyword evidence="9 17" id="KW-0067">ATP-binding</keyword>
<feature type="transmembrane region" description="Helical" evidence="19">
    <location>
        <begin position="93"/>
        <end position="113"/>
    </location>
</feature>
<reference evidence="21 22" key="2">
    <citation type="submission" date="2016-08" db="EMBL/GenBank/DDBJ databases">
        <title>Orenia metallireducens sp. nov. strain Z6, a Novel Metal-reducing Firmicute from the Deep Subsurface.</title>
        <authorList>
            <person name="Maxim B.I."/>
            <person name="Kenneth K."/>
            <person name="Flynn T.M."/>
            <person name="Oloughlin E.J."/>
            <person name="Locke R.A."/>
            <person name="Weber J.R."/>
            <person name="Egan S.M."/>
            <person name="Mackie R.I."/>
            <person name="Cann I.K."/>
        </authorList>
    </citation>
    <scope>NUCLEOTIDE SEQUENCE [LARGE SCALE GENOMIC DNA]</scope>
    <source>
        <strain evidence="21 22">Z6</strain>
    </source>
</reference>
<keyword evidence="11" id="KW-0443">Lipid metabolism</keyword>
<feature type="binding site" evidence="17">
    <location>
        <begin position="82"/>
        <end position="84"/>
    </location>
    <ligand>
        <name>ATP</name>
        <dbReference type="ChEBI" id="CHEBI:30616"/>
    </ligand>
</feature>
<keyword evidence="12 19" id="KW-0472">Membrane</keyword>
<reference evidence="22" key="1">
    <citation type="submission" date="2016-07" db="EMBL/GenBank/DDBJ databases">
        <authorList>
            <person name="Florea S."/>
            <person name="Webb J.S."/>
            <person name="Jaromczyk J."/>
            <person name="Schardl C.L."/>
        </authorList>
    </citation>
    <scope>NUCLEOTIDE SEQUENCE [LARGE SCALE GENOMIC DNA]</scope>
    <source>
        <strain evidence="22">Z6</strain>
    </source>
</reference>
<dbReference type="GO" id="GO:0046872">
    <property type="term" value="F:metal ion binding"/>
    <property type="evidence" value="ECO:0007669"/>
    <property type="project" value="UniProtKB-KW"/>
</dbReference>
<evidence type="ECO:0000313" key="21">
    <source>
        <dbReference type="EMBL" id="OCL25214.1"/>
    </source>
</evidence>
<evidence type="ECO:0000256" key="6">
    <source>
        <dbReference type="ARBA" id="ARBA00022692"/>
    </source>
</evidence>